<evidence type="ECO:0000313" key="1">
    <source>
        <dbReference type="EMBL" id="BCA30454.1"/>
    </source>
</evidence>
<evidence type="ECO:0000313" key="2">
    <source>
        <dbReference type="Proteomes" id="UP000501237"/>
    </source>
</evidence>
<sequence length="91" mass="10563">MIKQRVITILASSNIRLPKLEELTGISRYTWSNLKNPSKNREIKEEEILAIAKVFPQYRWWMLTGEVMPEAGQISPGYEEADRNLTERDAV</sequence>
<dbReference type="EMBL" id="AP022642">
    <property type="protein sequence ID" value="BCA30454.1"/>
    <property type="molecule type" value="Genomic_DNA"/>
</dbReference>
<accession>A0A679GWY8</accession>
<dbReference type="InterPro" id="IPR010982">
    <property type="entry name" value="Lambda_DNA-bd_dom_sf"/>
</dbReference>
<dbReference type="KEGG" id="poj:PtoMrB4_44310"/>
<dbReference type="AlphaFoldDB" id="A0A679GWY8"/>
<gene>
    <name evidence="1" type="ORF">PtoMrB4_44310</name>
</gene>
<name>A0A679GWY8_9GAMM</name>
<proteinExistence type="predicted"/>
<organism evidence="1 2">
    <name type="scientific">Metapseudomonas otitidis</name>
    <dbReference type="NCBI Taxonomy" id="319939"/>
    <lineage>
        <taxon>Bacteria</taxon>
        <taxon>Pseudomonadati</taxon>
        <taxon>Pseudomonadota</taxon>
        <taxon>Gammaproteobacteria</taxon>
        <taxon>Pseudomonadales</taxon>
        <taxon>Pseudomonadaceae</taxon>
        <taxon>Metapseudomonas</taxon>
    </lineage>
</organism>
<dbReference type="GeneID" id="57399648"/>
<dbReference type="Proteomes" id="UP000501237">
    <property type="component" value="Chromosome"/>
</dbReference>
<evidence type="ECO:0008006" key="3">
    <source>
        <dbReference type="Google" id="ProtNLM"/>
    </source>
</evidence>
<dbReference type="GO" id="GO:0003677">
    <property type="term" value="F:DNA binding"/>
    <property type="evidence" value="ECO:0007669"/>
    <property type="project" value="InterPro"/>
</dbReference>
<protein>
    <recommendedName>
        <fullName evidence="3">XRE family transcriptional regulator</fullName>
    </recommendedName>
</protein>
<reference evidence="1 2" key="1">
    <citation type="journal article" date="2020" name="Microbiol. Resour. Announc.">
        <title>Complete genome sequence of Pseudomonas otitidis strain MrB4, isolated from Lake Biwa in Japan.</title>
        <authorList>
            <person name="Miyazaki K."/>
            <person name="Hase E."/>
            <person name="Maruya T."/>
        </authorList>
    </citation>
    <scope>NUCLEOTIDE SEQUENCE [LARGE SCALE GENOMIC DNA]</scope>
    <source>
        <strain evidence="1 2">MrB4</strain>
    </source>
</reference>
<dbReference type="Gene3D" id="1.10.260.40">
    <property type="entry name" value="lambda repressor-like DNA-binding domains"/>
    <property type="match status" value="1"/>
</dbReference>
<dbReference type="RefSeq" id="WP_069563378.1">
    <property type="nucleotide sequence ID" value="NZ_AP022642.1"/>
</dbReference>